<feature type="signal peptide" evidence="11">
    <location>
        <begin position="1"/>
        <end position="23"/>
    </location>
</feature>
<keyword evidence="7" id="KW-0325">Glycoprotein</keyword>
<feature type="domain" description="Phytocyanin" evidence="12">
    <location>
        <begin position="24"/>
        <end position="125"/>
    </location>
</feature>
<dbReference type="GO" id="GO:0009055">
    <property type="term" value="F:electron transfer activity"/>
    <property type="evidence" value="ECO:0007669"/>
    <property type="project" value="InterPro"/>
</dbReference>
<feature type="compositionally biased region" description="Polar residues" evidence="10">
    <location>
        <begin position="250"/>
        <end position="271"/>
    </location>
</feature>
<dbReference type="InterPro" id="IPR003245">
    <property type="entry name" value="Phytocyanin_dom"/>
</dbReference>
<dbReference type="AlphaFoldDB" id="A0AAP0NBV8"/>
<evidence type="ECO:0000256" key="6">
    <source>
        <dbReference type="ARBA" id="ARBA00023157"/>
    </source>
</evidence>
<dbReference type="PANTHER" id="PTHR33021:SF185">
    <property type="entry name" value="EARLY NODULIN-LIKE PROTEIN 3-RELATED"/>
    <property type="match status" value="1"/>
</dbReference>
<evidence type="ECO:0000256" key="8">
    <source>
        <dbReference type="ARBA" id="ARBA00023288"/>
    </source>
</evidence>
<feature type="compositionally biased region" description="Low complexity" evidence="10">
    <location>
        <begin position="216"/>
        <end position="227"/>
    </location>
</feature>
<evidence type="ECO:0000256" key="5">
    <source>
        <dbReference type="ARBA" id="ARBA00023136"/>
    </source>
</evidence>
<evidence type="ECO:0000256" key="9">
    <source>
        <dbReference type="ARBA" id="ARBA00035011"/>
    </source>
</evidence>
<feature type="compositionally biased region" description="Polar residues" evidence="10">
    <location>
        <begin position="278"/>
        <end position="288"/>
    </location>
</feature>
<dbReference type="FunFam" id="2.60.40.420:FF:000010">
    <property type="entry name" value="Early nodulin-like protein 1"/>
    <property type="match status" value="1"/>
</dbReference>
<comment type="subcellular location">
    <subcellularLocation>
        <location evidence="1">Cell membrane</location>
        <topology evidence="1">Lipid-anchor</topology>
        <topology evidence="1">GPI-anchor</topology>
    </subcellularLocation>
</comment>
<reference evidence="13 14" key="1">
    <citation type="journal article" date="2024" name="Plant J.">
        <title>Genome sequences and population genomics reveal climatic adaptation and genomic divergence between two closely related sweetgum species.</title>
        <authorList>
            <person name="Xu W.Q."/>
            <person name="Ren C.Q."/>
            <person name="Zhang X.Y."/>
            <person name="Comes H.P."/>
            <person name="Liu X.H."/>
            <person name="Li Y.G."/>
            <person name="Kettle C.J."/>
            <person name="Jalonen R."/>
            <person name="Gaisberger H."/>
            <person name="Ma Y.Z."/>
            <person name="Qiu Y.X."/>
        </authorList>
    </citation>
    <scope>NUCLEOTIDE SEQUENCE [LARGE SCALE GENOMIC DNA]</scope>
    <source>
        <strain evidence="13">Hangzhou</strain>
    </source>
</reference>
<dbReference type="EMBL" id="JBBPBK010000015">
    <property type="protein sequence ID" value="KAK9269396.1"/>
    <property type="molecule type" value="Genomic_DNA"/>
</dbReference>
<sequence>MEFHKFLCLFLVFLTGFLSSSQAYKFYVGGKDGWVLHPSENYTHWAERNRFQVNDTLFFKYKKGSDSVLVVSKDDYYKCNTDKPIMKMEDGDSVFKFDRSGLFFFISGNNGTCEKGQKLIVLVLAVKHPKSPFAKAPAPVGQMPAAAPKGTTTPASPSPVPAMTPTSPSSLPAMTPTSPSPVPAMTPTSPSPVPAMTPTSPSPVPAMTPTSPSPTPAMTSPSPVSAMTPTSPSLAPAMTPISASPVPAMTPTSLSPLPAMTPTSISPATTQAPPPQSLTPASSPQGNASPGIPSETPNSEAPAPNAAPVVTPSSVSVSSVLTLVLSFAISSFI</sequence>
<dbReference type="PANTHER" id="PTHR33021">
    <property type="entry name" value="BLUE COPPER PROTEIN"/>
    <property type="match status" value="1"/>
</dbReference>
<feature type="compositionally biased region" description="Low complexity" evidence="10">
    <location>
        <begin position="163"/>
        <end position="177"/>
    </location>
</feature>
<proteinExistence type="inferred from homology"/>
<evidence type="ECO:0000256" key="7">
    <source>
        <dbReference type="ARBA" id="ARBA00023180"/>
    </source>
</evidence>
<evidence type="ECO:0000256" key="2">
    <source>
        <dbReference type="ARBA" id="ARBA00022475"/>
    </source>
</evidence>
<evidence type="ECO:0000256" key="3">
    <source>
        <dbReference type="ARBA" id="ARBA00022622"/>
    </source>
</evidence>
<keyword evidence="2" id="KW-1003">Cell membrane</keyword>
<dbReference type="GO" id="GO:0005886">
    <property type="term" value="C:plasma membrane"/>
    <property type="evidence" value="ECO:0007669"/>
    <property type="project" value="UniProtKB-SubCell"/>
</dbReference>
<dbReference type="PRINTS" id="PR01217">
    <property type="entry name" value="PRICHEXTENSN"/>
</dbReference>
<dbReference type="InterPro" id="IPR041846">
    <property type="entry name" value="ENL_dom"/>
</dbReference>
<gene>
    <name evidence="13" type="ORF">L1049_001169</name>
</gene>
<keyword evidence="4 11" id="KW-0732">Signal</keyword>
<feature type="chain" id="PRO_5043009319" description="Phytocyanin domain-containing protein" evidence="11">
    <location>
        <begin position="24"/>
        <end position="333"/>
    </location>
</feature>
<dbReference type="PROSITE" id="PS51485">
    <property type="entry name" value="PHYTOCYANIN"/>
    <property type="match status" value="1"/>
</dbReference>
<dbReference type="SUPFAM" id="SSF49503">
    <property type="entry name" value="Cupredoxins"/>
    <property type="match status" value="1"/>
</dbReference>
<evidence type="ECO:0000256" key="10">
    <source>
        <dbReference type="SAM" id="MobiDB-lite"/>
    </source>
</evidence>
<evidence type="ECO:0000259" key="12">
    <source>
        <dbReference type="PROSITE" id="PS51485"/>
    </source>
</evidence>
<accession>A0AAP0NBV8</accession>
<evidence type="ECO:0000313" key="13">
    <source>
        <dbReference type="EMBL" id="KAK9269396.1"/>
    </source>
</evidence>
<feature type="compositionally biased region" description="Low complexity" evidence="10">
    <location>
        <begin position="295"/>
        <end position="311"/>
    </location>
</feature>
<feature type="compositionally biased region" description="Low complexity" evidence="10">
    <location>
        <begin position="144"/>
        <end position="155"/>
    </location>
</feature>
<organism evidence="13 14">
    <name type="scientific">Liquidambar formosana</name>
    <name type="common">Formosan gum</name>
    <dbReference type="NCBI Taxonomy" id="63359"/>
    <lineage>
        <taxon>Eukaryota</taxon>
        <taxon>Viridiplantae</taxon>
        <taxon>Streptophyta</taxon>
        <taxon>Embryophyta</taxon>
        <taxon>Tracheophyta</taxon>
        <taxon>Spermatophyta</taxon>
        <taxon>Magnoliopsida</taxon>
        <taxon>eudicotyledons</taxon>
        <taxon>Gunneridae</taxon>
        <taxon>Pentapetalae</taxon>
        <taxon>Saxifragales</taxon>
        <taxon>Altingiaceae</taxon>
        <taxon>Liquidambar</taxon>
    </lineage>
</organism>
<keyword evidence="5" id="KW-0472">Membrane</keyword>
<keyword evidence="6" id="KW-1015">Disulfide bond</keyword>
<dbReference type="Pfam" id="PF02298">
    <property type="entry name" value="Cu_bind_like"/>
    <property type="match status" value="1"/>
</dbReference>
<keyword evidence="3" id="KW-0336">GPI-anchor</keyword>
<comment type="similarity">
    <text evidence="9">Belongs to the early nodulin-like (ENODL) family.</text>
</comment>
<keyword evidence="8" id="KW-0449">Lipoprotein</keyword>
<protein>
    <recommendedName>
        <fullName evidence="12">Phytocyanin domain-containing protein</fullName>
    </recommendedName>
</protein>
<evidence type="ECO:0000313" key="14">
    <source>
        <dbReference type="Proteomes" id="UP001415857"/>
    </source>
</evidence>
<evidence type="ECO:0000256" key="11">
    <source>
        <dbReference type="SAM" id="SignalP"/>
    </source>
</evidence>
<dbReference type="InterPro" id="IPR008972">
    <property type="entry name" value="Cupredoxin"/>
</dbReference>
<dbReference type="GO" id="GO:0098552">
    <property type="term" value="C:side of membrane"/>
    <property type="evidence" value="ECO:0007669"/>
    <property type="project" value="UniProtKB-KW"/>
</dbReference>
<feature type="region of interest" description="Disordered" evidence="10">
    <location>
        <begin position="133"/>
        <end position="311"/>
    </location>
</feature>
<dbReference type="Gene3D" id="2.60.40.420">
    <property type="entry name" value="Cupredoxins - blue copper proteins"/>
    <property type="match status" value="1"/>
</dbReference>
<dbReference type="InterPro" id="IPR039391">
    <property type="entry name" value="Phytocyanin-like"/>
</dbReference>
<comment type="caution">
    <text evidence="13">The sequence shown here is derived from an EMBL/GenBank/DDBJ whole genome shotgun (WGS) entry which is preliminary data.</text>
</comment>
<dbReference type="Proteomes" id="UP001415857">
    <property type="component" value="Unassembled WGS sequence"/>
</dbReference>
<keyword evidence="14" id="KW-1185">Reference proteome</keyword>
<evidence type="ECO:0000256" key="4">
    <source>
        <dbReference type="ARBA" id="ARBA00022729"/>
    </source>
</evidence>
<name>A0AAP0NBV8_LIQFO</name>
<dbReference type="CDD" id="cd11019">
    <property type="entry name" value="OsENODL1_like"/>
    <property type="match status" value="1"/>
</dbReference>
<feature type="compositionally biased region" description="Pro residues" evidence="10">
    <location>
        <begin position="178"/>
        <end position="215"/>
    </location>
</feature>
<evidence type="ECO:0000256" key="1">
    <source>
        <dbReference type="ARBA" id="ARBA00004609"/>
    </source>
</evidence>